<evidence type="ECO:0000313" key="2">
    <source>
        <dbReference type="EMBL" id="KAJ2895062.1"/>
    </source>
</evidence>
<evidence type="ECO:0008006" key="4">
    <source>
        <dbReference type="Google" id="ProtNLM"/>
    </source>
</evidence>
<accession>A0AAD5WPE6</accession>
<protein>
    <recommendedName>
        <fullName evidence="4">U1-type domain-containing protein</fullName>
    </recommendedName>
</protein>
<gene>
    <name evidence="2" type="ORF">MKZ38_006969</name>
</gene>
<dbReference type="PANTHER" id="PTHR13173:SF10">
    <property type="entry name" value="WW DOMAIN-BINDING PROTEIN 4"/>
    <property type="match status" value="1"/>
</dbReference>
<evidence type="ECO:0000256" key="1">
    <source>
        <dbReference type="SAM" id="MobiDB-lite"/>
    </source>
</evidence>
<proteinExistence type="predicted"/>
<feature type="region of interest" description="Disordered" evidence="1">
    <location>
        <begin position="116"/>
        <end position="173"/>
    </location>
</feature>
<dbReference type="EMBL" id="JAKWBI020000432">
    <property type="protein sequence ID" value="KAJ2895062.1"/>
    <property type="molecule type" value="Genomic_DNA"/>
</dbReference>
<dbReference type="PANTHER" id="PTHR13173">
    <property type="entry name" value="WW DOMAIN BINDING PROTEIN 4"/>
    <property type="match status" value="1"/>
</dbReference>
<dbReference type="Proteomes" id="UP001201980">
    <property type="component" value="Unassembled WGS sequence"/>
</dbReference>
<feature type="compositionally biased region" description="Basic and acidic residues" evidence="1">
    <location>
        <begin position="288"/>
        <end position="299"/>
    </location>
</feature>
<dbReference type="AlphaFoldDB" id="A0AAD5WPE6"/>
<feature type="compositionally biased region" description="Basic and acidic residues" evidence="1">
    <location>
        <begin position="310"/>
        <end position="352"/>
    </location>
</feature>
<feature type="compositionally biased region" description="Gly residues" evidence="1">
    <location>
        <begin position="153"/>
        <end position="169"/>
    </location>
</feature>
<sequence>MCYLPQRLTFCGASRASQQQPAPELCLEAKPYVSHVPITKFSVEAAKPHKHFYYQATSFFKDGKRQLERFDKMSEYWKSTPKYLCKDCNAYVRDTKLERANHEATSRHQYARQRTLREMHNRHSREEREKERARREVERITGIVTGERPAGGFRSGAGGSGSGGAGGGLRGREERNDVKIGGITANATKEQRQAQLEQLAAMGVAIPEELRRDMAMAGEWTVTTTRVVKEAGDREDQKGTTSEGVKANEGIAVGMRGKKREVTDEEKETEEAVRGLFKKRKGGAWGRPGRDPFSERDGENELDGLLEGFGKGKSEEVEAKAENYVREEVEGEDGVKTEARREDGGEPKVKAEDADDNDGEKKVNLGDLPPVKNEAESAIDIGAAAAAEPEVPVVVFKKRKPKNMRQR</sequence>
<feature type="compositionally biased region" description="Basic and acidic residues" evidence="1">
    <location>
        <begin position="116"/>
        <end position="139"/>
    </location>
</feature>
<dbReference type="GO" id="GO:0071011">
    <property type="term" value="C:precatalytic spliceosome"/>
    <property type="evidence" value="ECO:0007669"/>
    <property type="project" value="TreeGrafter"/>
</dbReference>
<feature type="region of interest" description="Disordered" evidence="1">
    <location>
        <begin position="255"/>
        <end position="371"/>
    </location>
</feature>
<comment type="caution">
    <text evidence="2">The sequence shown here is derived from an EMBL/GenBank/DDBJ whole genome shotgun (WGS) entry which is preliminary data.</text>
</comment>
<name>A0AAD5WPE6_9PEZI</name>
<reference evidence="2" key="1">
    <citation type="submission" date="2022-07" db="EMBL/GenBank/DDBJ databases">
        <title>Draft genome sequence of Zalerion maritima ATCC 34329, a (micro)plastics degrading marine fungus.</title>
        <authorList>
            <person name="Paco A."/>
            <person name="Goncalves M.F.M."/>
            <person name="Rocha-Santos T.A.P."/>
            <person name="Alves A."/>
        </authorList>
    </citation>
    <scope>NUCLEOTIDE SEQUENCE</scope>
    <source>
        <strain evidence="2">ATCC 34329</strain>
    </source>
</reference>
<keyword evidence="3" id="KW-1185">Reference proteome</keyword>
<dbReference type="InterPro" id="IPR040023">
    <property type="entry name" value="WBP4"/>
</dbReference>
<dbReference type="GO" id="GO:0000398">
    <property type="term" value="P:mRNA splicing, via spliceosome"/>
    <property type="evidence" value="ECO:0007669"/>
    <property type="project" value="InterPro"/>
</dbReference>
<dbReference type="GO" id="GO:0003723">
    <property type="term" value="F:RNA binding"/>
    <property type="evidence" value="ECO:0007669"/>
    <property type="project" value="TreeGrafter"/>
</dbReference>
<organism evidence="2 3">
    <name type="scientific">Zalerion maritima</name>
    <dbReference type="NCBI Taxonomy" id="339359"/>
    <lineage>
        <taxon>Eukaryota</taxon>
        <taxon>Fungi</taxon>
        <taxon>Dikarya</taxon>
        <taxon>Ascomycota</taxon>
        <taxon>Pezizomycotina</taxon>
        <taxon>Sordariomycetes</taxon>
        <taxon>Lulworthiomycetidae</taxon>
        <taxon>Lulworthiales</taxon>
        <taxon>Lulworthiaceae</taxon>
        <taxon>Zalerion</taxon>
    </lineage>
</organism>
<evidence type="ECO:0000313" key="3">
    <source>
        <dbReference type="Proteomes" id="UP001201980"/>
    </source>
</evidence>